<reference evidence="2 3" key="1">
    <citation type="submission" date="2011-07" db="EMBL/GenBank/DDBJ databases">
        <authorList>
            <person name="Bertoli M.T."/>
            <person name="Kersulyte D."/>
            <person name="Pascasio M.A."/>
            <person name="Berg D.E."/>
        </authorList>
    </citation>
    <scope>NUCLEOTIDE SEQUENCE [LARGE SCALE GENOMIC DNA]</scope>
    <source>
        <strain evidence="2 3">ELS37</strain>
    </source>
</reference>
<sequence length="30" mass="3616">MTFKRKILYFKAFLNMVFGCMLMLEIIESP</sequence>
<name>A0ABC7ZFM4_HELPX</name>
<evidence type="ECO:0000256" key="1">
    <source>
        <dbReference type="SAM" id="Phobius"/>
    </source>
</evidence>
<organism evidence="2 3">
    <name type="scientific">Helicobacter pylori ELS37</name>
    <dbReference type="NCBI Taxonomy" id="1055527"/>
    <lineage>
        <taxon>Bacteria</taxon>
        <taxon>Pseudomonadati</taxon>
        <taxon>Campylobacterota</taxon>
        <taxon>Epsilonproteobacteria</taxon>
        <taxon>Campylobacterales</taxon>
        <taxon>Helicobacteraceae</taxon>
        <taxon>Helicobacter</taxon>
    </lineage>
</organism>
<keyword evidence="1" id="KW-0812">Transmembrane</keyword>
<feature type="transmembrane region" description="Helical" evidence="1">
    <location>
        <begin position="7"/>
        <end position="27"/>
    </location>
</feature>
<protein>
    <recommendedName>
        <fullName evidence="4">Lipoprotein</fullName>
    </recommendedName>
</protein>
<gene>
    <name evidence="2" type="ORF">HPELS_03500</name>
</gene>
<evidence type="ECO:0000313" key="2">
    <source>
        <dbReference type="EMBL" id="AFF20246.1"/>
    </source>
</evidence>
<evidence type="ECO:0008006" key="4">
    <source>
        <dbReference type="Google" id="ProtNLM"/>
    </source>
</evidence>
<keyword evidence="1" id="KW-0472">Membrane</keyword>
<keyword evidence="1" id="KW-1133">Transmembrane helix</keyword>
<dbReference type="EMBL" id="CP002953">
    <property type="protein sequence ID" value="AFF20246.1"/>
    <property type="molecule type" value="Genomic_DNA"/>
</dbReference>
<dbReference type="AlphaFoldDB" id="A0ABC7ZFM4"/>
<evidence type="ECO:0000313" key="3">
    <source>
        <dbReference type="Proteomes" id="UP000007885"/>
    </source>
</evidence>
<accession>A0ABC7ZFM4</accession>
<proteinExistence type="predicted"/>
<dbReference type="Proteomes" id="UP000007885">
    <property type="component" value="Chromosome"/>
</dbReference>
<dbReference type="KEGG" id="hpe:HPELS_03500"/>